<evidence type="ECO:0000313" key="4">
    <source>
        <dbReference type="EMBL" id="MBM0234282.1"/>
    </source>
</evidence>
<feature type="compositionally biased region" description="Pro residues" evidence="1">
    <location>
        <begin position="124"/>
        <end position="137"/>
    </location>
</feature>
<feature type="region of interest" description="Disordered" evidence="1">
    <location>
        <begin position="117"/>
        <end position="174"/>
    </location>
</feature>
<keyword evidence="2" id="KW-0812">Transmembrane</keyword>
<accession>A0ABS1XYD3</accession>
<feature type="region of interest" description="Disordered" evidence="1">
    <location>
        <begin position="1"/>
        <end position="25"/>
    </location>
</feature>
<evidence type="ECO:0000256" key="1">
    <source>
        <dbReference type="SAM" id="MobiDB-lite"/>
    </source>
</evidence>
<evidence type="ECO:0000256" key="2">
    <source>
        <dbReference type="SAM" id="Phobius"/>
    </source>
</evidence>
<dbReference type="Proteomes" id="UP000601027">
    <property type="component" value="Unassembled WGS sequence"/>
</dbReference>
<gene>
    <name evidence="4" type="ORF">JNW91_22000</name>
</gene>
<name>A0ABS1XYD3_9ACTN</name>
<organism evidence="4 5">
    <name type="scientific">Micromonospora parastrephiae</name>
    <dbReference type="NCBI Taxonomy" id="2806101"/>
    <lineage>
        <taxon>Bacteria</taxon>
        <taxon>Bacillati</taxon>
        <taxon>Actinomycetota</taxon>
        <taxon>Actinomycetes</taxon>
        <taxon>Micromonosporales</taxon>
        <taxon>Micromonosporaceae</taxon>
        <taxon>Micromonospora</taxon>
    </lineage>
</organism>
<feature type="compositionally biased region" description="Low complexity" evidence="1">
    <location>
        <begin position="138"/>
        <end position="151"/>
    </location>
</feature>
<feature type="transmembrane region" description="Helical" evidence="2">
    <location>
        <begin position="88"/>
        <end position="109"/>
    </location>
</feature>
<sequence>MDADSTPRRRQGIARNRYPGATRRSPEGRALVAIHHRLAHSAIRPHEGVDTMRATGRGEADAAKATRGAHAEPRRGRRGGLPIGARRLLWPLVVAAVVAVLVTGVIVVVRPSGPAPAATQVLDAPPPTEPEPNPPAATTPAATASPAATTPTPTPTPTAKPTTGRPLAPAAPAVTSKRKGVGVWTFDGVSQALASSGASWYYTWDVAHPGVTSPKNAEFVPMIWGAKSVTAGNLQQARKNGRQLLGFNEPDMGGQANMSVEQALELWPQLEATGLSLGSPAVAWGGDRPGEWLDRFMAGAKQRGYRVDFIALHWYGGDFTTANAVNQLRSYLQAVHDRYRLPIWLTEFALIDFSNGVRFPSQEQQAAFLTAATRMLGGLSWLHRYAWFGLPATDKDQTGLFRTGGSATAVGRAYQAAR</sequence>
<feature type="domain" description="Asl1-like glycosyl hydrolase catalytic" evidence="3">
    <location>
        <begin position="194"/>
        <end position="414"/>
    </location>
</feature>
<dbReference type="GO" id="GO:0016787">
    <property type="term" value="F:hydrolase activity"/>
    <property type="evidence" value="ECO:0007669"/>
    <property type="project" value="UniProtKB-KW"/>
</dbReference>
<keyword evidence="4" id="KW-0378">Hydrolase</keyword>
<dbReference type="EMBL" id="JAEVHM010000129">
    <property type="protein sequence ID" value="MBM0234282.1"/>
    <property type="molecule type" value="Genomic_DNA"/>
</dbReference>
<keyword evidence="5" id="KW-1185">Reference proteome</keyword>
<dbReference type="Pfam" id="PF11790">
    <property type="entry name" value="Glyco_hydro_cc"/>
    <property type="match status" value="1"/>
</dbReference>
<dbReference type="Gene3D" id="3.20.20.80">
    <property type="entry name" value="Glycosidases"/>
    <property type="match status" value="1"/>
</dbReference>
<feature type="compositionally biased region" description="Basic and acidic residues" evidence="1">
    <location>
        <begin position="58"/>
        <end position="74"/>
    </location>
</feature>
<feature type="region of interest" description="Disordered" evidence="1">
    <location>
        <begin position="58"/>
        <end position="81"/>
    </location>
</feature>
<keyword evidence="2" id="KW-1133">Transmembrane helix</keyword>
<comment type="caution">
    <text evidence="4">The sequence shown here is derived from an EMBL/GenBank/DDBJ whole genome shotgun (WGS) entry which is preliminary data.</text>
</comment>
<keyword evidence="2" id="KW-0472">Membrane</keyword>
<proteinExistence type="predicted"/>
<dbReference type="PANTHER" id="PTHR34154">
    <property type="entry name" value="ALKALI-SENSITIVE LINKAGE PROTEIN 1"/>
    <property type="match status" value="1"/>
</dbReference>
<dbReference type="SUPFAM" id="SSF51445">
    <property type="entry name" value="(Trans)glycosidases"/>
    <property type="match status" value="1"/>
</dbReference>
<dbReference type="PANTHER" id="PTHR34154:SF3">
    <property type="entry name" value="ALKALI-SENSITIVE LINKAGE PROTEIN 1"/>
    <property type="match status" value="1"/>
</dbReference>
<reference evidence="4 5" key="1">
    <citation type="submission" date="2021-01" db="EMBL/GenBank/DDBJ databases">
        <title>Draft genome sequence of Micromonospora sp. strain STR1_7.</title>
        <authorList>
            <person name="Karlyshev A."/>
            <person name="Jawad R."/>
        </authorList>
    </citation>
    <scope>NUCLEOTIDE SEQUENCE [LARGE SCALE GENOMIC DNA]</scope>
    <source>
        <strain evidence="4 5">STR1-7</strain>
    </source>
</reference>
<dbReference type="InterPro" id="IPR053183">
    <property type="entry name" value="ASL1"/>
</dbReference>
<dbReference type="InterPro" id="IPR024655">
    <property type="entry name" value="Asl1_glyco_hydro_catalytic"/>
</dbReference>
<evidence type="ECO:0000259" key="3">
    <source>
        <dbReference type="Pfam" id="PF11790"/>
    </source>
</evidence>
<protein>
    <submittedName>
        <fullName evidence="4">Glycoside hydrolase family protein</fullName>
    </submittedName>
</protein>
<evidence type="ECO:0000313" key="5">
    <source>
        <dbReference type="Proteomes" id="UP000601027"/>
    </source>
</evidence>
<dbReference type="InterPro" id="IPR017853">
    <property type="entry name" value="GH"/>
</dbReference>